<proteinExistence type="predicted"/>
<dbReference type="InterPro" id="IPR043891">
    <property type="entry name" value="SPARK"/>
</dbReference>
<evidence type="ECO:0000256" key="4">
    <source>
        <dbReference type="ARBA" id="ARBA00022777"/>
    </source>
</evidence>
<dbReference type="InterPro" id="IPR008271">
    <property type="entry name" value="Ser/Thr_kinase_AS"/>
</dbReference>
<evidence type="ECO:0000313" key="10">
    <source>
        <dbReference type="EMBL" id="CAK9227070.1"/>
    </source>
</evidence>
<evidence type="ECO:0000256" key="5">
    <source>
        <dbReference type="ARBA" id="ARBA00022840"/>
    </source>
</evidence>
<keyword evidence="7" id="KW-0472">Membrane</keyword>
<keyword evidence="2" id="KW-0808">Transferase</keyword>
<evidence type="ECO:0000256" key="2">
    <source>
        <dbReference type="ARBA" id="ARBA00022679"/>
    </source>
</evidence>
<dbReference type="Gene3D" id="1.10.510.10">
    <property type="entry name" value="Transferase(Phosphotransferase) domain 1"/>
    <property type="match status" value="1"/>
</dbReference>
<dbReference type="Pfam" id="PF19160">
    <property type="entry name" value="SPARK"/>
    <property type="match status" value="1"/>
</dbReference>
<feature type="signal peptide" evidence="8">
    <location>
        <begin position="1"/>
        <end position="29"/>
    </location>
</feature>
<dbReference type="PROSITE" id="PS00108">
    <property type="entry name" value="PROTEIN_KINASE_ST"/>
    <property type="match status" value="1"/>
</dbReference>
<sequence>MIRKGSSVLLALVLEVFVFWVCVIRAVQALSSQGNCPLDFTVLSNFPYLVQQARLPVTEAQCLLLLNALEMVRSEYLRQTNFFLIPENTVADCSLALNSELQSLGAIDSNIETLCGFNFSQIALGQDDCQGIQQVSDLPRLAHPGNLSSLNQSCEGVLANRNGETVLCGSCIRAVGVLTFDLQLAGNGSRFGCLNYSSMYAAGVVNSAGPLDQYTAHCLFYILDNQSSHRSLTILYVMVGVVAVVVVTVGISLFFYFQRRKRRRKEQKAFIKHTTDLLEGSINSTGGLVLFTMDDIKAATHNFSREAIIGTGGFGNVYKGMLQSGLEIAVKRFKNCSQAGDAEFLHEVEMISSVRHRNLVVLKGYCVASGGVVEGHQRIIVFDFMRNGSLKDYIFNPKKPSLDWPTRQNIALGMAQGIVYLHYGVQPAIIHRDIKASNILLDENFNAHVADFGLARFTPEGQTHISTRAAGTFGYVSPEYAMYGQLTEKSDVYSFGVVLLELISARKAVDSTRTFSLITDWAWALVKAGDWAQIVDERMENRGSGEDIERFILLALLCAHPQVACRPTMSGALKILEENQPMPSIPDRPLPLTSEREKIESAVGLRKELFSEGGFQSYRSGPSEGNLVR</sequence>
<dbReference type="PANTHER" id="PTHR47989">
    <property type="entry name" value="OS01G0750732 PROTEIN"/>
    <property type="match status" value="1"/>
</dbReference>
<protein>
    <recommendedName>
        <fullName evidence="9">Protein kinase domain-containing protein</fullName>
    </recommendedName>
</protein>
<keyword evidence="8" id="KW-0732">Signal</keyword>
<feature type="transmembrane region" description="Helical" evidence="7">
    <location>
        <begin position="234"/>
        <end position="257"/>
    </location>
</feature>
<dbReference type="PROSITE" id="PS00107">
    <property type="entry name" value="PROTEIN_KINASE_ATP"/>
    <property type="match status" value="1"/>
</dbReference>
<keyword evidence="1" id="KW-0723">Serine/threonine-protein kinase</keyword>
<evidence type="ECO:0000256" key="3">
    <source>
        <dbReference type="ARBA" id="ARBA00022741"/>
    </source>
</evidence>
<dbReference type="InterPro" id="IPR000719">
    <property type="entry name" value="Prot_kinase_dom"/>
</dbReference>
<keyword evidence="7" id="KW-0812">Transmembrane</keyword>
<feature type="chain" id="PRO_5046456677" description="Protein kinase domain-containing protein" evidence="8">
    <location>
        <begin position="30"/>
        <end position="629"/>
    </location>
</feature>
<keyword evidence="11" id="KW-1185">Reference proteome</keyword>
<accession>A0ABP0UQV4</accession>
<dbReference type="InterPro" id="IPR001245">
    <property type="entry name" value="Ser-Thr/Tyr_kinase_cat_dom"/>
</dbReference>
<evidence type="ECO:0000256" key="1">
    <source>
        <dbReference type="ARBA" id="ARBA00022527"/>
    </source>
</evidence>
<dbReference type="InterPro" id="IPR017441">
    <property type="entry name" value="Protein_kinase_ATP_BS"/>
</dbReference>
<keyword evidence="3 6" id="KW-0547">Nucleotide-binding</keyword>
<name>A0ABP0UQV4_9BRYO</name>
<gene>
    <name evidence="10" type="ORF">CSSPTR1EN2_LOCUS18555</name>
</gene>
<dbReference type="PANTHER" id="PTHR47989:SF62">
    <property type="entry name" value="OS05G0423500 PROTEIN"/>
    <property type="match status" value="1"/>
</dbReference>
<dbReference type="CDD" id="cd14066">
    <property type="entry name" value="STKc_IRAK"/>
    <property type="match status" value="1"/>
</dbReference>
<dbReference type="SUPFAM" id="SSF56112">
    <property type="entry name" value="Protein kinase-like (PK-like)"/>
    <property type="match status" value="1"/>
</dbReference>
<organism evidence="10 11">
    <name type="scientific">Sphagnum troendelagicum</name>
    <dbReference type="NCBI Taxonomy" id="128251"/>
    <lineage>
        <taxon>Eukaryota</taxon>
        <taxon>Viridiplantae</taxon>
        <taxon>Streptophyta</taxon>
        <taxon>Embryophyta</taxon>
        <taxon>Bryophyta</taxon>
        <taxon>Sphagnophytina</taxon>
        <taxon>Sphagnopsida</taxon>
        <taxon>Sphagnales</taxon>
        <taxon>Sphagnaceae</taxon>
        <taxon>Sphagnum</taxon>
    </lineage>
</organism>
<evidence type="ECO:0000256" key="7">
    <source>
        <dbReference type="SAM" id="Phobius"/>
    </source>
</evidence>
<evidence type="ECO:0000259" key="9">
    <source>
        <dbReference type="PROSITE" id="PS50011"/>
    </source>
</evidence>
<dbReference type="SMART" id="SM00220">
    <property type="entry name" value="S_TKc"/>
    <property type="match status" value="1"/>
</dbReference>
<keyword evidence="7" id="KW-1133">Transmembrane helix</keyword>
<evidence type="ECO:0000313" key="11">
    <source>
        <dbReference type="Proteomes" id="UP001497512"/>
    </source>
</evidence>
<evidence type="ECO:0000256" key="8">
    <source>
        <dbReference type="SAM" id="SignalP"/>
    </source>
</evidence>
<evidence type="ECO:0000256" key="6">
    <source>
        <dbReference type="PROSITE-ProRule" id="PRU10141"/>
    </source>
</evidence>
<dbReference type="Gene3D" id="3.30.200.20">
    <property type="entry name" value="Phosphorylase Kinase, domain 1"/>
    <property type="match status" value="1"/>
</dbReference>
<dbReference type="Proteomes" id="UP001497512">
    <property type="component" value="Chromosome 5"/>
</dbReference>
<keyword evidence="5 6" id="KW-0067">ATP-binding</keyword>
<dbReference type="EMBL" id="OZ019897">
    <property type="protein sequence ID" value="CAK9227070.1"/>
    <property type="molecule type" value="Genomic_DNA"/>
</dbReference>
<reference evidence="10" key="1">
    <citation type="submission" date="2024-02" db="EMBL/GenBank/DDBJ databases">
        <authorList>
            <consortium name="ELIXIR-Norway"/>
            <consortium name="Elixir Norway"/>
        </authorList>
    </citation>
    <scope>NUCLEOTIDE SEQUENCE</scope>
</reference>
<dbReference type="PROSITE" id="PS50011">
    <property type="entry name" value="PROTEIN_KINASE_DOM"/>
    <property type="match status" value="1"/>
</dbReference>
<dbReference type="Pfam" id="PF07714">
    <property type="entry name" value="PK_Tyr_Ser-Thr"/>
    <property type="match status" value="1"/>
</dbReference>
<dbReference type="InterPro" id="IPR011009">
    <property type="entry name" value="Kinase-like_dom_sf"/>
</dbReference>
<keyword evidence="4" id="KW-0418">Kinase</keyword>
<feature type="domain" description="Protein kinase" evidence="9">
    <location>
        <begin position="303"/>
        <end position="585"/>
    </location>
</feature>
<feature type="binding site" evidence="6">
    <location>
        <position position="331"/>
    </location>
    <ligand>
        <name>ATP</name>
        <dbReference type="ChEBI" id="CHEBI:30616"/>
    </ligand>
</feature>